<evidence type="ECO:0000256" key="1">
    <source>
        <dbReference type="SAM" id="Phobius"/>
    </source>
</evidence>
<feature type="transmembrane region" description="Helical" evidence="1">
    <location>
        <begin position="176"/>
        <end position="196"/>
    </location>
</feature>
<keyword evidence="3" id="KW-1185">Reference proteome</keyword>
<feature type="transmembrane region" description="Helical" evidence="1">
    <location>
        <begin position="103"/>
        <end position="128"/>
    </location>
</feature>
<evidence type="ECO:0000313" key="3">
    <source>
        <dbReference type="Proteomes" id="UP001356095"/>
    </source>
</evidence>
<feature type="transmembrane region" description="Helical" evidence="1">
    <location>
        <begin position="12"/>
        <end position="35"/>
    </location>
</feature>
<dbReference type="RefSeq" id="WP_330092142.1">
    <property type="nucleotide sequence ID" value="NZ_JAUZMY010000012.1"/>
</dbReference>
<name>A0ABU7K7Z9_9ACTN</name>
<comment type="caution">
    <text evidence="2">The sequence shown here is derived from an EMBL/GenBank/DDBJ whole genome shotgun (WGS) entry which is preliminary data.</text>
</comment>
<feature type="transmembrane region" description="Helical" evidence="1">
    <location>
        <begin position="64"/>
        <end position="82"/>
    </location>
</feature>
<feature type="transmembrane region" description="Helical" evidence="1">
    <location>
        <begin position="148"/>
        <end position="169"/>
    </location>
</feature>
<organism evidence="2 3">
    <name type="scientific">Nocardiopsis codii</name>
    <dbReference type="NCBI Taxonomy" id="3065942"/>
    <lineage>
        <taxon>Bacteria</taxon>
        <taxon>Bacillati</taxon>
        <taxon>Actinomycetota</taxon>
        <taxon>Actinomycetes</taxon>
        <taxon>Streptosporangiales</taxon>
        <taxon>Nocardiopsidaceae</taxon>
        <taxon>Nocardiopsis</taxon>
    </lineage>
</organism>
<dbReference type="Proteomes" id="UP001356095">
    <property type="component" value="Unassembled WGS sequence"/>
</dbReference>
<sequence>MIDTVRAEAFKLRTLTSVLVACLTTAALTVGLAWLSGWSVRGALENNPELLVGEVVPEQVGFDAVAYGTAGMVVLGVLAVSSEYTGGQIRASLLATPHRPRLLAAKAAVAASAALTVALVTVPAAFTATQVGLGEHGFALSGMAARPVSGALAGAVAYWVLIALLAAGVTVVVRNAVVPLTLLISLVLALSFYLSMLTDLADYLPDRAGAQMFLMGGPNDTELSPLGGGAVMAAWVAAVWAVAVPLFSRRAA</sequence>
<protein>
    <submittedName>
        <fullName evidence="2">ABC transporter permease</fullName>
    </submittedName>
</protein>
<accession>A0ABU7K7Z9</accession>
<keyword evidence="1" id="KW-0472">Membrane</keyword>
<dbReference type="EMBL" id="JAUZMY010000012">
    <property type="protein sequence ID" value="MEE2038360.1"/>
    <property type="molecule type" value="Genomic_DNA"/>
</dbReference>
<reference evidence="2 3" key="1">
    <citation type="submission" date="2023-08" db="EMBL/GenBank/DDBJ databases">
        <authorList>
            <person name="Girao M."/>
            <person name="Carvalho M.F."/>
        </authorList>
    </citation>
    <scope>NUCLEOTIDE SEQUENCE [LARGE SCALE GENOMIC DNA]</scope>
    <source>
        <strain evidence="2 3">CT-R113</strain>
    </source>
</reference>
<proteinExistence type="predicted"/>
<evidence type="ECO:0000313" key="2">
    <source>
        <dbReference type="EMBL" id="MEE2038360.1"/>
    </source>
</evidence>
<gene>
    <name evidence="2" type="ORF">Q8791_14135</name>
</gene>
<feature type="transmembrane region" description="Helical" evidence="1">
    <location>
        <begin position="226"/>
        <end position="247"/>
    </location>
</feature>
<keyword evidence="1" id="KW-1133">Transmembrane helix</keyword>
<keyword evidence="1" id="KW-0812">Transmembrane</keyword>